<feature type="coiled-coil region" evidence="4">
    <location>
        <begin position="118"/>
        <end position="149"/>
    </location>
</feature>
<proteinExistence type="inferred from homology"/>
<evidence type="ECO:0000256" key="3">
    <source>
        <dbReference type="ARBA" id="ARBA00023242"/>
    </source>
</evidence>
<feature type="region of interest" description="Disordered" evidence="5">
    <location>
        <begin position="622"/>
        <end position="659"/>
    </location>
</feature>
<name>W9XPI5_9EURO</name>
<dbReference type="InterPro" id="IPR005011">
    <property type="entry name" value="SNU66/SART1"/>
</dbReference>
<evidence type="ECO:0000313" key="6">
    <source>
        <dbReference type="EMBL" id="EXJ82442.1"/>
    </source>
</evidence>
<feature type="compositionally biased region" description="Basic and acidic residues" evidence="5">
    <location>
        <begin position="67"/>
        <end position="103"/>
    </location>
</feature>
<keyword evidence="3" id="KW-0539">Nucleus</keyword>
<dbReference type="EMBL" id="AMGY01000005">
    <property type="protein sequence ID" value="EXJ82442.1"/>
    <property type="molecule type" value="Genomic_DNA"/>
</dbReference>
<dbReference type="OrthoDB" id="5583at2759"/>
<protein>
    <recommendedName>
        <fullName evidence="8">U4/U6.U5 tri-snRNP-associated protein 1</fullName>
    </recommendedName>
</protein>
<accession>W9XPI5</accession>
<feature type="region of interest" description="Disordered" evidence="5">
    <location>
        <begin position="403"/>
        <end position="439"/>
    </location>
</feature>
<comment type="subcellular location">
    <subcellularLocation>
        <location evidence="1">Nucleus</location>
    </subcellularLocation>
</comment>
<evidence type="ECO:0000313" key="7">
    <source>
        <dbReference type="Proteomes" id="UP000019478"/>
    </source>
</evidence>
<organism evidence="6 7">
    <name type="scientific">Capronia epimyces CBS 606.96</name>
    <dbReference type="NCBI Taxonomy" id="1182542"/>
    <lineage>
        <taxon>Eukaryota</taxon>
        <taxon>Fungi</taxon>
        <taxon>Dikarya</taxon>
        <taxon>Ascomycota</taxon>
        <taxon>Pezizomycotina</taxon>
        <taxon>Eurotiomycetes</taxon>
        <taxon>Chaetothyriomycetidae</taxon>
        <taxon>Chaetothyriales</taxon>
        <taxon>Herpotrichiellaceae</taxon>
        <taxon>Capronia</taxon>
    </lineage>
</organism>
<sequence length="659" mass="74895">MAATDIEQMNKLRKSLGLPLLNVSGQPPPTSEGPTFKEHSTSDDSDQEPASTLETREAAGYENWNQLREDERKRIEREKRKQQIQKARDAAARQAKLEGKGLGDVDDGADLDAKTWLKTQKKRQAQIERERAERLARELAEREREAALDYSSKDLAGVQVAHEIGEFENGESEQILTLKDTEIATGDQSDQEDILENADLVAKEKLEEKLNLKKKKTAYDVNDDSEKGLLSQYDERKRKAFTLDGQGATLEERDAKRQQIGDVLKNTVSLDILKAEPVSDYMEIKIKKPKKTKKASKRQRIADVDDDDIFPSRNETDPDAMELDTGRPAPPKVRTTEDHFHDDDDLANALARNRVAVLKKQKRKPEDIIKQLKAEDERVRAETEEETAGGLVLDDTTVFLDNLSSRPREEEATRTVKQSVEHDEAHTPAEDQQDHPMGEAYSGVENEQELLDRLKRERSTVTPEVSHMGLDEEKTLDQGVGAALSLLRQRGILKETDASEKTELYKARQTFIIEQRLQEAENERLARMQRERDRQSGKMTGMSVKEREEHARWQNTLREHHSSIQAAAAFNREYKPDVQIKYVDDDGRMMNQKEAFKHLSHQFHGKGSGKLKTEKHLKKIAEEKKREAASILDSSQLRGMSNAQGTMGKKNKQAGVRLA</sequence>
<dbReference type="GO" id="GO:0000481">
    <property type="term" value="P:maturation of 5S rRNA"/>
    <property type="evidence" value="ECO:0007669"/>
    <property type="project" value="TreeGrafter"/>
</dbReference>
<keyword evidence="4" id="KW-0175">Coiled coil</keyword>
<comment type="caution">
    <text evidence="6">The sequence shown here is derived from an EMBL/GenBank/DDBJ whole genome shotgun (WGS) entry which is preliminary data.</text>
</comment>
<feature type="region of interest" description="Disordered" evidence="5">
    <location>
        <begin position="17"/>
        <end position="109"/>
    </location>
</feature>
<feature type="compositionally biased region" description="Polar residues" evidence="5">
    <location>
        <begin position="632"/>
        <end position="645"/>
    </location>
</feature>
<dbReference type="GO" id="GO:0045292">
    <property type="term" value="P:mRNA cis splicing, via spliceosome"/>
    <property type="evidence" value="ECO:0007669"/>
    <property type="project" value="TreeGrafter"/>
</dbReference>
<gene>
    <name evidence="6" type="ORF">A1O3_06255</name>
</gene>
<dbReference type="PANTHER" id="PTHR14152">
    <property type="entry name" value="SQUAMOUS CELL CARCINOMA ANTIGEN RECOGNISED BY CYTOTOXIC T LYMPHOCYTES"/>
    <property type="match status" value="1"/>
</dbReference>
<dbReference type="STRING" id="1182542.W9XPI5"/>
<evidence type="ECO:0000256" key="5">
    <source>
        <dbReference type="SAM" id="MobiDB-lite"/>
    </source>
</evidence>
<dbReference type="GO" id="GO:0046540">
    <property type="term" value="C:U4/U6 x U5 tri-snRNP complex"/>
    <property type="evidence" value="ECO:0007669"/>
    <property type="project" value="TreeGrafter"/>
</dbReference>
<dbReference type="eggNOG" id="KOG2217">
    <property type="taxonomic scope" value="Eukaryota"/>
</dbReference>
<dbReference type="AlphaFoldDB" id="W9XPI5"/>
<dbReference type="PANTHER" id="PTHR14152:SF5">
    <property type="entry name" value="U4_U6.U5 TRI-SNRNP-ASSOCIATED PROTEIN 1"/>
    <property type="match status" value="1"/>
</dbReference>
<feature type="compositionally biased region" description="Basic and acidic residues" evidence="5">
    <location>
        <begin position="406"/>
        <end position="437"/>
    </location>
</feature>
<dbReference type="GeneID" id="19170365"/>
<evidence type="ECO:0000256" key="1">
    <source>
        <dbReference type="ARBA" id="ARBA00004123"/>
    </source>
</evidence>
<dbReference type="Proteomes" id="UP000019478">
    <property type="component" value="Unassembled WGS sequence"/>
</dbReference>
<dbReference type="RefSeq" id="XP_007734565.1">
    <property type="nucleotide sequence ID" value="XM_007736375.1"/>
</dbReference>
<evidence type="ECO:0008006" key="8">
    <source>
        <dbReference type="Google" id="ProtNLM"/>
    </source>
</evidence>
<dbReference type="Pfam" id="PF03343">
    <property type="entry name" value="SART-1"/>
    <property type="match status" value="1"/>
</dbReference>
<comment type="similarity">
    <text evidence="2">Belongs to the SNU66/SART1 family.</text>
</comment>
<feature type="region of interest" description="Disordered" evidence="5">
    <location>
        <begin position="307"/>
        <end position="339"/>
    </location>
</feature>
<evidence type="ECO:0000256" key="4">
    <source>
        <dbReference type="SAM" id="Coils"/>
    </source>
</evidence>
<evidence type="ECO:0000256" key="2">
    <source>
        <dbReference type="ARBA" id="ARBA00006076"/>
    </source>
</evidence>
<dbReference type="HOGENOM" id="CLU_009379_2_0_1"/>
<reference evidence="6 7" key="1">
    <citation type="submission" date="2013-03" db="EMBL/GenBank/DDBJ databases">
        <title>The Genome Sequence of Capronia epimyces CBS 606.96.</title>
        <authorList>
            <consortium name="The Broad Institute Genomics Platform"/>
            <person name="Cuomo C."/>
            <person name="de Hoog S."/>
            <person name="Gorbushina A."/>
            <person name="Walker B."/>
            <person name="Young S.K."/>
            <person name="Zeng Q."/>
            <person name="Gargeya S."/>
            <person name="Fitzgerald M."/>
            <person name="Haas B."/>
            <person name="Abouelleil A."/>
            <person name="Allen A.W."/>
            <person name="Alvarado L."/>
            <person name="Arachchi H.M."/>
            <person name="Berlin A.M."/>
            <person name="Chapman S.B."/>
            <person name="Gainer-Dewar J."/>
            <person name="Goldberg J."/>
            <person name="Griggs A."/>
            <person name="Gujja S."/>
            <person name="Hansen M."/>
            <person name="Howarth C."/>
            <person name="Imamovic A."/>
            <person name="Ireland A."/>
            <person name="Larimer J."/>
            <person name="McCowan C."/>
            <person name="Murphy C."/>
            <person name="Pearson M."/>
            <person name="Poon T.W."/>
            <person name="Priest M."/>
            <person name="Roberts A."/>
            <person name="Saif S."/>
            <person name="Shea T."/>
            <person name="Sisk P."/>
            <person name="Sykes S."/>
            <person name="Wortman J."/>
            <person name="Nusbaum C."/>
            <person name="Birren B."/>
        </authorList>
    </citation>
    <scope>NUCLEOTIDE SEQUENCE [LARGE SCALE GENOMIC DNA]</scope>
    <source>
        <strain evidence="6 7">CBS 606.96</strain>
    </source>
</reference>
<keyword evidence="7" id="KW-1185">Reference proteome</keyword>